<dbReference type="GO" id="GO:0006086">
    <property type="term" value="P:pyruvate decarboxylation to acetyl-CoA"/>
    <property type="evidence" value="ECO:0007669"/>
    <property type="project" value="UniProtKB-UniRule"/>
</dbReference>
<dbReference type="PROSITE" id="PS00189">
    <property type="entry name" value="LIPOYL"/>
    <property type="match status" value="1"/>
</dbReference>
<dbReference type="GO" id="GO:0045254">
    <property type="term" value="C:pyruvate dehydrogenase complex"/>
    <property type="evidence" value="ECO:0007669"/>
    <property type="project" value="UniProtKB-UniRule"/>
</dbReference>
<feature type="domain" description="Lipoyl-binding" evidence="11">
    <location>
        <begin position="4"/>
        <end position="78"/>
    </location>
</feature>
<comment type="caution">
    <text evidence="13">The sequence shown here is derived from an EMBL/GenBank/DDBJ whole genome shotgun (WGS) entry which is preliminary data.</text>
</comment>
<feature type="compositionally biased region" description="Low complexity" evidence="10">
    <location>
        <begin position="82"/>
        <end position="109"/>
    </location>
</feature>
<evidence type="ECO:0000259" key="11">
    <source>
        <dbReference type="PROSITE" id="PS50968"/>
    </source>
</evidence>
<keyword evidence="5 9" id="KW-0450">Lipoyl</keyword>
<comment type="catalytic activity">
    <reaction evidence="8 9">
        <text>N(6)-[(R)-dihydrolipoyl]-L-lysyl-[protein] + acetyl-CoA = N(6)-[(R)-S(8)-acetyldihydrolipoyl]-L-lysyl-[protein] + CoA</text>
        <dbReference type="Rhea" id="RHEA:17017"/>
        <dbReference type="Rhea" id="RHEA-COMP:10475"/>
        <dbReference type="Rhea" id="RHEA-COMP:10478"/>
        <dbReference type="ChEBI" id="CHEBI:57287"/>
        <dbReference type="ChEBI" id="CHEBI:57288"/>
        <dbReference type="ChEBI" id="CHEBI:83100"/>
        <dbReference type="ChEBI" id="CHEBI:83111"/>
        <dbReference type="EC" id="2.3.1.12"/>
    </reaction>
</comment>
<dbReference type="Pfam" id="PF00198">
    <property type="entry name" value="2-oxoacid_dh"/>
    <property type="match status" value="1"/>
</dbReference>
<dbReference type="FunFam" id="3.30.559.10:FF:000004">
    <property type="entry name" value="Acetyltransferase component of pyruvate dehydrogenase complex"/>
    <property type="match status" value="1"/>
</dbReference>
<organism evidence="13 14">
    <name type="scientific">Candidatus Thiodiazotropha endoloripes</name>
    <dbReference type="NCBI Taxonomy" id="1818881"/>
    <lineage>
        <taxon>Bacteria</taxon>
        <taxon>Pseudomonadati</taxon>
        <taxon>Pseudomonadota</taxon>
        <taxon>Gammaproteobacteria</taxon>
        <taxon>Chromatiales</taxon>
        <taxon>Sedimenticolaceae</taxon>
        <taxon>Candidatus Thiodiazotropha</taxon>
    </lineage>
</organism>
<keyword evidence="14" id="KW-1185">Reference proteome</keyword>
<evidence type="ECO:0000259" key="12">
    <source>
        <dbReference type="PROSITE" id="PS51826"/>
    </source>
</evidence>
<comment type="similarity">
    <text evidence="1 9">Belongs to the 2-oxoacid dehydrogenase family.</text>
</comment>
<dbReference type="CDD" id="cd06849">
    <property type="entry name" value="lipoyl_domain"/>
    <property type="match status" value="1"/>
</dbReference>
<dbReference type="InterPro" id="IPR050743">
    <property type="entry name" value="2-oxoacid_DH_E2_comp"/>
</dbReference>
<dbReference type="EMBL" id="LVJZ01000004">
    <property type="protein sequence ID" value="ODB94491.1"/>
    <property type="molecule type" value="Genomic_DNA"/>
</dbReference>
<dbReference type="PANTHER" id="PTHR43178">
    <property type="entry name" value="DIHYDROLIPOAMIDE ACETYLTRANSFERASE COMPONENT OF PYRUVATE DEHYDROGENASE COMPLEX"/>
    <property type="match status" value="1"/>
</dbReference>
<dbReference type="InterPro" id="IPR036625">
    <property type="entry name" value="E3-bd_dom_sf"/>
</dbReference>
<evidence type="ECO:0000313" key="13">
    <source>
        <dbReference type="EMBL" id="ODB94491.1"/>
    </source>
</evidence>
<comment type="function">
    <text evidence="7">The pyruvate dehydrogenase complex catalyzes the overall conversion of pyruvate to acetyl-CoA and CO(2). It contains multiple copies of three enzymatic components: pyruvate dehydrogenase (E1), dihydrolipoamide acetyltransferase (E2) and lipoamide dehydrogenase (E3).</text>
</comment>
<evidence type="ECO:0000313" key="14">
    <source>
        <dbReference type="Proteomes" id="UP000094849"/>
    </source>
</evidence>
<accession>A0A1E2UIX4</accession>
<dbReference type="Gene3D" id="2.40.50.100">
    <property type="match status" value="1"/>
</dbReference>
<dbReference type="FunFam" id="2.40.50.100:FF:000009">
    <property type="entry name" value="Acetyltransferase component of pyruvate dehydrogenase complex"/>
    <property type="match status" value="1"/>
</dbReference>
<dbReference type="NCBIfam" id="TIGR01348">
    <property type="entry name" value="PDHac_trf_long"/>
    <property type="match status" value="1"/>
</dbReference>
<dbReference type="GO" id="GO:0031405">
    <property type="term" value="F:lipoic acid binding"/>
    <property type="evidence" value="ECO:0007669"/>
    <property type="project" value="TreeGrafter"/>
</dbReference>
<dbReference type="GO" id="GO:0005737">
    <property type="term" value="C:cytoplasm"/>
    <property type="evidence" value="ECO:0007669"/>
    <property type="project" value="TreeGrafter"/>
</dbReference>
<feature type="domain" description="Peripheral subunit-binding (PSBD)" evidence="12">
    <location>
        <begin position="151"/>
        <end position="188"/>
    </location>
</feature>
<dbReference type="RefSeq" id="WP_069025038.1">
    <property type="nucleotide sequence ID" value="NZ_LVJZ01000004.1"/>
</dbReference>
<dbReference type="InterPro" id="IPR000089">
    <property type="entry name" value="Biotin_lipoyl"/>
</dbReference>
<keyword evidence="6 9" id="KW-0012">Acyltransferase</keyword>
<evidence type="ECO:0000256" key="8">
    <source>
        <dbReference type="ARBA" id="ARBA00048370"/>
    </source>
</evidence>
<comment type="subunit">
    <text evidence="2 9">Forms a 24-polypeptide structural core with octahedral symmetry.</text>
</comment>
<name>A0A1E2UIX4_9GAMM</name>
<feature type="region of interest" description="Disordered" evidence="10">
    <location>
        <begin position="82"/>
        <end position="153"/>
    </location>
</feature>
<gene>
    <name evidence="13" type="ORF">A3196_18390</name>
</gene>
<dbReference type="InterPro" id="IPR006256">
    <property type="entry name" value="AcTrfase_Pyrv_DH_cplx"/>
</dbReference>
<dbReference type="InterPro" id="IPR003016">
    <property type="entry name" value="2-oxoA_DH_lipoyl-BS"/>
</dbReference>
<dbReference type="Proteomes" id="UP000094849">
    <property type="component" value="Unassembled WGS sequence"/>
</dbReference>
<dbReference type="SUPFAM" id="SSF51230">
    <property type="entry name" value="Single hybrid motif"/>
    <property type="match status" value="1"/>
</dbReference>
<evidence type="ECO:0000256" key="10">
    <source>
        <dbReference type="SAM" id="MobiDB-lite"/>
    </source>
</evidence>
<dbReference type="Gene3D" id="4.10.320.10">
    <property type="entry name" value="E3-binding domain"/>
    <property type="match status" value="1"/>
</dbReference>
<dbReference type="PROSITE" id="PS50968">
    <property type="entry name" value="BIOTINYL_LIPOYL"/>
    <property type="match status" value="1"/>
</dbReference>
<dbReference type="InterPro" id="IPR004167">
    <property type="entry name" value="PSBD"/>
</dbReference>
<protein>
    <recommendedName>
        <fullName evidence="9">Acetyltransferase component of pyruvate dehydrogenase complex</fullName>
        <ecNumber evidence="9">2.3.1.12</ecNumber>
    </recommendedName>
</protein>
<evidence type="ECO:0000256" key="4">
    <source>
        <dbReference type="ARBA" id="ARBA00022737"/>
    </source>
</evidence>
<dbReference type="STRING" id="1818881.A3196_18390"/>
<sequence length="449" mass="48105">MGKTTDVLLPDIGDFESVEVIEILVSEGDEVSVEESLLTLESDKATMEIPSPHGGKVKQLKVKVGDRISEGDVILTIEAGESESAAADESAAGSAPAPAAEEVETVQAPAPTPNEEAGDDLVAGRRPGDKEARIPPVPESPIISGEPHKPHASPSVRRLARELGVDLSLVKGHGPKQRILKEDVQNFVKQSLRRGEASGSGRGSFEMPSGPDVDYSRFGEVESKPMGRIKKISAAHLHRCWLTVPHVTQFDEADITELEAFRKAQKAVAEQRDVRLTLMPFLMKSVAAALAEMPAFNASLDSEAEALIYRHYVNIGVAVDTPNGLVVPVIRDVDKKSVFELAAELMAVSERARAGKLAPADLQGGCFSISSLGGIGGTAFTPIVNAPEVAILGVSRSSMQPVWDGANFQPRLMLPLSLSYDHRVIDGAEGVRFTRLLASLLEDIRRLLL</sequence>
<dbReference type="InterPro" id="IPR023213">
    <property type="entry name" value="CAT-like_dom_sf"/>
</dbReference>
<dbReference type="EC" id="2.3.1.12" evidence="9"/>
<evidence type="ECO:0000256" key="1">
    <source>
        <dbReference type="ARBA" id="ARBA00007317"/>
    </source>
</evidence>
<evidence type="ECO:0000256" key="7">
    <source>
        <dbReference type="ARBA" id="ARBA00025211"/>
    </source>
</evidence>
<keyword evidence="3 9" id="KW-0808">Transferase</keyword>
<comment type="cofactor">
    <cofactor evidence="9">
        <name>(R)-lipoate</name>
        <dbReference type="ChEBI" id="CHEBI:83088"/>
    </cofactor>
    <text evidence="9">Binds 1 lipoyl cofactor covalently.</text>
</comment>
<dbReference type="InterPro" id="IPR001078">
    <property type="entry name" value="2-oxoacid_DH_actylTfrase"/>
</dbReference>
<dbReference type="SUPFAM" id="SSF47005">
    <property type="entry name" value="Peripheral subunit-binding domain of 2-oxo acid dehydrogenase complex"/>
    <property type="match status" value="1"/>
</dbReference>
<keyword evidence="4" id="KW-0677">Repeat</keyword>
<evidence type="ECO:0000256" key="3">
    <source>
        <dbReference type="ARBA" id="ARBA00022679"/>
    </source>
</evidence>
<dbReference type="AlphaFoldDB" id="A0A1E2UIX4"/>
<evidence type="ECO:0000256" key="6">
    <source>
        <dbReference type="ARBA" id="ARBA00023315"/>
    </source>
</evidence>
<feature type="compositionally biased region" description="Basic and acidic residues" evidence="10">
    <location>
        <begin position="122"/>
        <end position="133"/>
    </location>
</feature>
<dbReference type="InterPro" id="IPR011053">
    <property type="entry name" value="Single_hybrid_motif"/>
</dbReference>
<dbReference type="PROSITE" id="PS51826">
    <property type="entry name" value="PSBD"/>
    <property type="match status" value="1"/>
</dbReference>
<dbReference type="PANTHER" id="PTHR43178:SF2">
    <property type="entry name" value="DIHYDROLIPOYLLYSINE-RESIDUE ACETYLTRANSFERASE COMPONENT OF PYRUVATE DEHYDROGENASE COMPLEX"/>
    <property type="match status" value="1"/>
</dbReference>
<evidence type="ECO:0000256" key="2">
    <source>
        <dbReference type="ARBA" id="ARBA00011484"/>
    </source>
</evidence>
<evidence type="ECO:0000256" key="9">
    <source>
        <dbReference type="RuleBase" id="RU361137"/>
    </source>
</evidence>
<dbReference type="SUPFAM" id="SSF52777">
    <property type="entry name" value="CoA-dependent acyltransferases"/>
    <property type="match status" value="1"/>
</dbReference>
<evidence type="ECO:0000256" key="5">
    <source>
        <dbReference type="ARBA" id="ARBA00022823"/>
    </source>
</evidence>
<dbReference type="Gene3D" id="3.30.559.10">
    <property type="entry name" value="Chloramphenicol acetyltransferase-like domain"/>
    <property type="match status" value="1"/>
</dbReference>
<reference evidence="13 14" key="1">
    <citation type="submission" date="2016-03" db="EMBL/GenBank/DDBJ databases">
        <title>Chemosynthetic sulphur-oxidizing symbionts of marine invertebrate animals are capable of nitrogen fixation.</title>
        <authorList>
            <person name="Petersen J.M."/>
            <person name="Kemper A."/>
            <person name="Gruber-Vodicka H."/>
            <person name="Cardini U."/>
            <person name="Geest Mvander."/>
            <person name="Kleiner M."/>
            <person name="Bulgheresi S."/>
            <person name="Fussmann M."/>
            <person name="Herbold C."/>
            <person name="Seah B.K.B."/>
            <person name="Antony C.Paul."/>
            <person name="Liu D."/>
            <person name="Belitz A."/>
            <person name="Weber M."/>
        </authorList>
    </citation>
    <scope>NUCLEOTIDE SEQUENCE [LARGE SCALE GENOMIC DNA]</scope>
    <source>
        <strain evidence="13">G_D</strain>
    </source>
</reference>
<dbReference type="GO" id="GO:0004742">
    <property type="term" value="F:dihydrolipoyllysine-residue acetyltransferase activity"/>
    <property type="evidence" value="ECO:0007669"/>
    <property type="project" value="UniProtKB-UniRule"/>
</dbReference>
<dbReference type="Pfam" id="PF02817">
    <property type="entry name" value="E3_binding"/>
    <property type="match status" value="1"/>
</dbReference>
<proteinExistence type="inferred from homology"/>
<feature type="region of interest" description="Disordered" evidence="10">
    <location>
        <begin position="192"/>
        <end position="211"/>
    </location>
</feature>
<dbReference type="Pfam" id="PF00364">
    <property type="entry name" value="Biotin_lipoyl"/>
    <property type="match status" value="1"/>
</dbReference>